<feature type="transmembrane region" description="Helical" evidence="11">
    <location>
        <begin position="466"/>
        <end position="486"/>
    </location>
</feature>
<dbReference type="PANTHER" id="PTHR30081">
    <property type="entry name" value="PROTEIN-EXPORT MEMBRANE PROTEIN SEC"/>
    <property type="match status" value="1"/>
</dbReference>
<keyword evidence="4 11" id="KW-0812">Transmembrane</keyword>
<dbReference type="Gene3D" id="1.20.1640.10">
    <property type="entry name" value="Multidrug efflux transporter AcrB transmembrane domain"/>
    <property type="match status" value="1"/>
</dbReference>
<feature type="domain" description="Protein export membrane protein SecD/SecF C-terminal" evidence="12">
    <location>
        <begin position="447"/>
        <end position="614"/>
    </location>
</feature>
<dbReference type="Pfam" id="PF22599">
    <property type="entry name" value="SecDF_P1_head"/>
    <property type="match status" value="1"/>
</dbReference>
<keyword evidence="7 11" id="KW-0811">Translocation</keyword>
<dbReference type="RefSeq" id="WP_133587427.1">
    <property type="nucleotide sequence ID" value="NZ_CP037953.1"/>
</dbReference>
<evidence type="ECO:0000313" key="17">
    <source>
        <dbReference type="Proteomes" id="UP000295375"/>
    </source>
</evidence>
<comment type="caution">
    <text evidence="16">The sequence shown here is derived from an EMBL/GenBank/DDBJ whole genome shotgun (WGS) entry which is preliminary data.</text>
</comment>
<feature type="transmembrane region" description="Helical" evidence="11">
    <location>
        <begin position="520"/>
        <end position="541"/>
    </location>
</feature>
<comment type="similarity">
    <text evidence="9 11">Belongs to the SecD/SecF family. SecD subfamily.</text>
</comment>
<dbReference type="InterPro" id="IPR055344">
    <property type="entry name" value="SecD_SecF_C_bact"/>
</dbReference>
<dbReference type="InterPro" id="IPR027398">
    <property type="entry name" value="SecD-TM"/>
</dbReference>
<dbReference type="GO" id="GO:0006605">
    <property type="term" value="P:protein targeting"/>
    <property type="evidence" value="ECO:0007669"/>
    <property type="project" value="UniProtKB-UniRule"/>
</dbReference>
<evidence type="ECO:0000256" key="5">
    <source>
        <dbReference type="ARBA" id="ARBA00022927"/>
    </source>
</evidence>
<dbReference type="FunFam" id="1.20.1640.10:FF:000004">
    <property type="entry name" value="Protein translocase subunit SecD"/>
    <property type="match status" value="1"/>
</dbReference>
<evidence type="ECO:0000256" key="11">
    <source>
        <dbReference type="HAMAP-Rule" id="MF_01463"/>
    </source>
</evidence>
<evidence type="ECO:0000256" key="10">
    <source>
        <dbReference type="ARBA" id="ARBA00068220"/>
    </source>
</evidence>
<evidence type="ECO:0000259" key="12">
    <source>
        <dbReference type="Pfam" id="PF02355"/>
    </source>
</evidence>
<keyword evidence="2 11" id="KW-0813">Transport</keyword>
<feature type="domain" description="SecDF P1 head subdomain" evidence="15">
    <location>
        <begin position="317"/>
        <end position="445"/>
    </location>
</feature>
<evidence type="ECO:0000259" key="14">
    <source>
        <dbReference type="Pfam" id="PF21760"/>
    </source>
</evidence>
<dbReference type="Proteomes" id="UP000295375">
    <property type="component" value="Unassembled WGS sequence"/>
</dbReference>
<dbReference type="InterPro" id="IPR022646">
    <property type="entry name" value="SecD/SecF_CS"/>
</dbReference>
<dbReference type="InterPro" id="IPR005791">
    <property type="entry name" value="SecD"/>
</dbReference>
<name>A0A4R6UT81_9GAMM</name>
<comment type="subunit">
    <text evidence="11">Forms a complex with SecF. Part of the essential Sec protein translocation apparatus which comprises SecA, SecYEG and auxiliary proteins SecDF-YajC and YidC.</text>
</comment>
<dbReference type="GO" id="GO:0043952">
    <property type="term" value="P:protein transport by the Sec complex"/>
    <property type="evidence" value="ECO:0007669"/>
    <property type="project" value="UniProtKB-UniRule"/>
</dbReference>
<dbReference type="Pfam" id="PF02355">
    <property type="entry name" value="SecD_SecF_C"/>
    <property type="match status" value="1"/>
</dbReference>
<evidence type="ECO:0000256" key="6">
    <source>
        <dbReference type="ARBA" id="ARBA00022989"/>
    </source>
</evidence>
<dbReference type="Gene3D" id="3.30.1360.200">
    <property type="match status" value="1"/>
</dbReference>
<dbReference type="GO" id="GO:0015450">
    <property type="term" value="F:protein-transporting ATPase activity"/>
    <property type="evidence" value="ECO:0007669"/>
    <property type="project" value="InterPro"/>
</dbReference>
<dbReference type="AlphaFoldDB" id="A0A4R6UT81"/>
<evidence type="ECO:0000256" key="4">
    <source>
        <dbReference type="ARBA" id="ARBA00022692"/>
    </source>
</evidence>
<feature type="domain" description="SecD export protein N-terminal TM" evidence="13">
    <location>
        <begin position="11"/>
        <end position="112"/>
    </location>
</feature>
<keyword evidence="5 11" id="KW-0653">Protein transport</keyword>
<evidence type="ECO:0000313" key="16">
    <source>
        <dbReference type="EMBL" id="TDQ50342.1"/>
    </source>
</evidence>
<evidence type="ECO:0000256" key="1">
    <source>
        <dbReference type="ARBA" id="ARBA00004651"/>
    </source>
</evidence>
<feature type="transmembrane region" description="Helical" evidence="11">
    <location>
        <begin position="491"/>
        <end position="514"/>
    </location>
</feature>
<dbReference type="SUPFAM" id="SSF82866">
    <property type="entry name" value="Multidrug efflux transporter AcrB transmembrane domain"/>
    <property type="match status" value="1"/>
</dbReference>
<dbReference type="FunFam" id="3.30.70.3400:FF:000003">
    <property type="entry name" value="Preprotein translocase subunit SecD"/>
    <property type="match status" value="1"/>
</dbReference>
<dbReference type="InterPro" id="IPR001036">
    <property type="entry name" value="Acrflvin-R"/>
</dbReference>
<reference evidence="16 17" key="1">
    <citation type="submission" date="2019-03" db="EMBL/GenBank/DDBJ databases">
        <title>Genomic Encyclopedia of Type Strains, Phase IV (KMG-IV): sequencing the most valuable type-strain genomes for metagenomic binning, comparative biology and taxonomic classification.</title>
        <authorList>
            <person name="Goeker M."/>
        </authorList>
    </citation>
    <scope>NUCLEOTIDE SEQUENCE [LARGE SCALE GENOMIC DNA]</scope>
    <source>
        <strain evidence="16 17">DSM 103792</strain>
    </source>
</reference>
<dbReference type="Pfam" id="PF21760">
    <property type="entry name" value="SecD_1st"/>
    <property type="match status" value="1"/>
</dbReference>
<gene>
    <name evidence="11" type="primary">secD</name>
    <name evidence="16" type="ORF">EV696_10221</name>
</gene>
<dbReference type="HAMAP" id="MF_01463_B">
    <property type="entry name" value="SecD_B"/>
    <property type="match status" value="1"/>
</dbReference>
<dbReference type="Pfam" id="PF07549">
    <property type="entry name" value="Sec_GG"/>
    <property type="match status" value="1"/>
</dbReference>
<dbReference type="GO" id="GO:0005886">
    <property type="term" value="C:plasma membrane"/>
    <property type="evidence" value="ECO:0007669"/>
    <property type="project" value="UniProtKB-SubCell"/>
</dbReference>
<dbReference type="InterPro" id="IPR048634">
    <property type="entry name" value="SecD_SecF_C"/>
</dbReference>
<feature type="domain" description="Protein translocase subunit SecDF P1" evidence="14">
    <location>
        <begin position="239"/>
        <end position="298"/>
    </location>
</feature>
<dbReference type="EMBL" id="SNYM01000002">
    <property type="protein sequence ID" value="TDQ50342.1"/>
    <property type="molecule type" value="Genomic_DNA"/>
</dbReference>
<dbReference type="InterPro" id="IPR048631">
    <property type="entry name" value="SecD_1st"/>
</dbReference>
<dbReference type="NCBIfam" id="TIGR01129">
    <property type="entry name" value="secD"/>
    <property type="match status" value="1"/>
</dbReference>
<dbReference type="InterPro" id="IPR022813">
    <property type="entry name" value="SecD/SecF_arch_bac"/>
</dbReference>
<evidence type="ECO:0000256" key="7">
    <source>
        <dbReference type="ARBA" id="ARBA00023010"/>
    </source>
</evidence>
<organism evidence="16 17">
    <name type="scientific">Permianibacter aggregans</name>
    <dbReference type="NCBI Taxonomy" id="1510150"/>
    <lineage>
        <taxon>Bacteria</taxon>
        <taxon>Pseudomonadati</taxon>
        <taxon>Pseudomonadota</taxon>
        <taxon>Gammaproteobacteria</taxon>
        <taxon>Pseudomonadales</taxon>
        <taxon>Pseudomonadaceae</taxon>
        <taxon>Permianibacter</taxon>
    </lineage>
</organism>
<keyword evidence="8 11" id="KW-0472">Membrane</keyword>
<proteinExistence type="inferred from homology"/>
<feature type="transmembrane region" description="Helical" evidence="11">
    <location>
        <begin position="562"/>
        <end position="584"/>
    </location>
</feature>
<dbReference type="InterPro" id="IPR054384">
    <property type="entry name" value="SecDF_P1_head"/>
</dbReference>
<dbReference type="PANTHER" id="PTHR30081:SF1">
    <property type="entry name" value="PROTEIN TRANSLOCASE SUBUNIT SECD"/>
    <property type="match status" value="1"/>
</dbReference>
<dbReference type="FunFam" id="3.30.1360.200:FF:000001">
    <property type="entry name" value="Protein translocase subunit SecD"/>
    <property type="match status" value="1"/>
</dbReference>
<evidence type="ECO:0000256" key="8">
    <source>
        <dbReference type="ARBA" id="ARBA00023136"/>
    </source>
</evidence>
<dbReference type="OrthoDB" id="9805019at2"/>
<feature type="transmembrane region" description="Helical" evidence="11">
    <location>
        <begin position="590"/>
        <end position="614"/>
    </location>
</feature>
<dbReference type="PRINTS" id="PR00702">
    <property type="entry name" value="ACRIFLAVINRP"/>
</dbReference>
<sequence>MLFGNTAPRPLNTYPKWVYVIVALAMFYAIFYSLPNFYGEDPALQLSGPKNTVVSEAQIERIKVALAEANLVVKAVEQQDKLWLIRFTSTDDQLKAQQLTQRLLGGEYNVAMNLAPSTPEWLAALGASPMKLGLDLRGGIHFLMEIDMDTALTKKEQQYAEEFRSVMRDNKLDYTSSQRNQTGGIEVRFRSAEDRDAALTKLRRQYQDLQFIETQEGGLFLLKATMTEAALSEARTEAVQQNTAILRNRVNELGVAEPLIQRQGAERIVVQLPGIQDSARAKQLLSATATLEFRMVNQERSVTDALSGRVPPDSEIFQDINGNPVLLKKQVLLTGDHITGAFPGVDENGMPKATIKLDSKGGTKMTQVSRQNIGKPMASVLIEYKTDYVEVDGKLIPKPPRKVETVINQATIQSQLGSIFDITGLDSPEEARNLSILLKSGALIAPIQIVEERTIGPSLGKENIEAGLNAAVVGVGAVLAFMLVYYRTFGLVANIAVLVNIGLIVSLMSSIGAVLTLPGIAALVLTVGMAVDANVLIYERIKDELRKGTSPALAIDRGFDRAFGTIADANVTTFIAALALFGIGSGPVKGFAVTLTIGIPTTVFTALVVSRALTNLIYGGRNLKNIWI</sequence>
<dbReference type="Pfam" id="PF13721">
    <property type="entry name" value="SecD-TM1"/>
    <property type="match status" value="1"/>
</dbReference>
<dbReference type="NCBIfam" id="TIGR00916">
    <property type="entry name" value="2A0604s01"/>
    <property type="match status" value="1"/>
</dbReference>
<keyword evidence="6 11" id="KW-1133">Transmembrane helix</keyword>
<evidence type="ECO:0000259" key="15">
    <source>
        <dbReference type="Pfam" id="PF22599"/>
    </source>
</evidence>
<keyword evidence="17" id="KW-1185">Reference proteome</keyword>
<evidence type="ECO:0000256" key="3">
    <source>
        <dbReference type="ARBA" id="ARBA00022475"/>
    </source>
</evidence>
<accession>A0A4R6UT81</accession>
<dbReference type="Gene3D" id="3.30.70.3400">
    <property type="match status" value="2"/>
</dbReference>
<comment type="subcellular location">
    <subcellularLocation>
        <location evidence="1 11">Cell membrane</location>
        <topology evidence="1 11">Multi-pass membrane protein</topology>
    </subcellularLocation>
</comment>
<keyword evidence="3 11" id="KW-1003">Cell membrane</keyword>
<evidence type="ECO:0000256" key="9">
    <source>
        <dbReference type="ARBA" id="ARBA00060774"/>
    </source>
</evidence>
<feature type="transmembrane region" description="Helical" evidence="11">
    <location>
        <begin position="17"/>
        <end position="34"/>
    </location>
</feature>
<dbReference type="GO" id="GO:0065002">
    <property type="term" value="P:intracellular protein transmembrane transport"/>
    <property type="evidence" value="ECO:0007669"/>
    <property type="project" value="UniProtKB-UniRule"/>
</dbReference>
<evidence type="ECO:0000259" key="13">
    <source>
        <dbReference type="Pfam" id="PF13721"/>
    </source>
</evidence>
<evidence type="ECO:0000256" key="2">
    <source>
        <dbReference type="ARBA" id="ARBA00022448"/>
    </source>
</evidence>
<comment type="function">
    <text evidence="11">Part of the Sec protein translocase complex. Interacts with the SecYEG preprotein conducting channel. SecDF uses the proton motive force (PMF) to complete protein translocation after the ATP-dependent function of SecA.</text>
</comment>
<protein>
    <recommendedName>
        <fullName evidence="10 11">Protein translocase subunit SecD</fullName>
    </recommendedName>
</protein>